<reference evidence="2 3" key="2">
    <citation type="journal article" date="2012" name="Eukaryot. Cell">
        <title>Genome update of Botrytis cinerea strains B05.10 and T4.</title>
        <authorList>
            <person name="Staats M."/>
            <person name="van Kan J.A."/>
        </authorList>
    </citation>
    <scope>NUCLEOTIDE SEQUENCE [LARGE SCALE GENOMIC DNA]</scope>
    <source>
        <strain evidence="2 3">B05.10</strain>
    </source>
</reference>
<organism evidence="2 3">
    <name type="scientific">Botryotinia fuckeliana (strain B05.10)</name>
    <name type="common">Noble rot fungus</name>
    <name type="synonym">Botrytis cinerea</name>
    <dbReference type="NCBI Taxonomy" id="332648"/>
    <lineage>
        <taxon>Eukaryota</taxon>
        <taxon>Fungi</taxon>
        <taxon>Dikarya</taxon>
        <taxon>Ascomycota</taxon>
        <taxon>Pezizomycotina</taxon>
        <taxon>Leotiomycetes</taxon>
        <taxon>Helotiales</taxon>
        <taxon>Sclerotiniaceae</taxon>
        <taxon>Botrytis</taxon>
    </lineage>
</organism>
<evidence type="ECO:0000256" key="1">
    <source>
        <dbReference type="SAM" id="MobiDB-lite"/>
    </source>
</evidence>
<keyword evidence="3" id="KW-1185">Reference proteome</keyword>
<feature type="region of interest" description="Disordered" evidence="1">
    <location>
        <begin position="1"/>
        <end position="26"/>
    </location>
</feature>
<dbReference type="GeneID" id="5438475"/>
<reference evidence="2 3" key="1">
    <citation type="journal article" date="2011" name="PLoS Genet.">
        <title>Genomic analysis of the necrotrophic fungal pathogens Sclerotinia sclerotiorum and Botrytis cinerea.</title>
        <authorList>
            <person name="Amselem J."/>
            <person name="Cuomo C.A."/>
            <person name="van Kan J.A."/>
            <person name="Viaud M."/>
            <person name="Benito E.P."/>
            <person name="Couloux A."/>
            <person name="Coutinho P.M."/>
            <person name="de Vries R.P."/>
            <person name="Dyer P.S."/>
            <person name="Fillinger S."/>
            <person name="Fournier E."/>
            <person name="Gout L."/>
            <person name="Hahn M."/>
            <person name="Kohn L."/>
            <person name="Lapalu N."/>
            <person name="Plummer K.M."/>
            <person name="Pradier J.M."/>
            <person name="Quevillon E."/>
            <person name="Sharon A."/>
            <person name="Simon A."/>
            <person name="ten Have A."/>
            <person name="Tudzynski B."/>
            <person name="Tudzynski P."/>
            <person name="Wincker P."/>
            <person name="Andrew M."/>
            <person name="Anthouard V."/>
            <person name="Beever R.E."/>
            <person name="Beffa R."/>
            <person name="Benoit I."/>
            <person name="Bouzid O."/>
            <person name="Brault B."/>
            <person name="Chen Z."/>
            <person name="Choquer M."/>
            <person name="Collemare J."/>
            <person name="Cotton P."/>
            <person name="Danchin E.G."/>
            <person name="Da Silva C."/>
            <person name="Gautier A."/>
            <person name="Giraud C."/>
            <person name="Giraud T."/>
            <person name="Gonzalez C."/>
            <person name="Grossetete S."/>
            <person name="Guldener U."/>
            <person name="Henrissat B."/>
            <person name="Howlett B.J."/>
            <person name="Kodira C."/>
            <person name="Kretschmer M."/>
            <person name="Lappartient A."/>
            <person name="Leroch M."/>
            <person name="Levis C."/>
            <person name="Mauceli E."/>
            <person name="Neuveglise C."/>
            <person name="Oeser B."/>
            <person name="Pearson M."/>
            <person name="Poulain J."/>
            <person name="Poussereau N."/>
            <person name="Quesneville H."/>
            <person name="Rascle C."/>
            <person name="Schumacher J."/>
            <person name="Segurens B."/>
            <person name="Sexton A."/>
            <person name="Silva E."/>
            <person name="Sirven C."/>
            <person name="Soanes D.M."/>
            <person name="Talbot N.J."/>
            <person name="Templeton M."/>
            <person name="Yandava C."/>
            <person name="Yarden O."/>
            <person name="Zeng Q."/>
            <person name="Rollins J.A."/>
            <person name="Lebrun M.H."/>
            <person name="Dickman M."/>
        </authorList>
    </citation>
    <scope>NUCLEOTIDE SEQUENCE [LARGE SCALE GENOMIC DNA]</scope>
    <source>
        <strain evidence="2 3">B05.10</strain>
    </source>
</reference>
<evidence type="ECO:0000313" key="3">
    <source>
        <dbReference type="Proteomes" id="UP000001798"/>
    </source>
</evidence>
<sequence length="376" mass="43211">MSLLRESSTSQSSTSGTPMFQSIQDSPKILVSGEDRAKSYYSTKYFLQADPKTESPCRSTTKPTQILPSTPGLDVWVSGISHRRTLEMLGYPPSNSHISSPASKPSFANTNSQASRIQKSNVTTRPQIPASSVINYLLETSPKKMHININGSKRTSQVEDKSEDYAILRCIADSNEPRYWVFDIEDLHCAVCWKQMREQRRRDSDKSRRWGERVKGAWRHQHCVNSCCHGECTHERRSHNVLNRLGLSTTRKIKYIQLTTSSMCMDPDILASAITVLKPFISKLSGLEVLLVSSNSLLRPIDMWNGSRQEARRFICCFSELEEWLVEGVRLKVKGLKEFGELEDMWWDVRRKWWRIRGRVGDEKYIVRMGEEREGR</sequence>
<dbReference type="OrthoDB" id="3556859at2759"/>
<feature type="region of interest" description="Disordered" evidence="1">
    <location>
        <begin position="94"/>
        <end position="125"/>
    </location>
</feature>
<dbReference type="Proteomes" id="UP000001798">
    <property type="component" value="Chromosome 12"/>
</dbReference>
<dbReference type="EMBL" id="CP009816">
    <property type="protein sequence ID" value="ATZ55452.1"/>
    <property type="molecule type" value="Genomic_DNA"/>
</dbReference>
<reference evidence="2 3" key="3">
    <citation type="journal article" date="2017" name="Mol. Plant Pathol.">
        <title>A gapless genome sequence of the fungus Botrytis cinerea.</title>
        <authorList>
            <person name="Van Kan J.A."/>
            <person name="Stassen J.H."/>
            <person name="Mosbach A."/>
            <person name="Van Der Lee T.A."/>
            <person name="Faino L."/>
            <person name="Farmer A.D."/>
            <person name="Papasotiriou D.G."/>
            <person name="Zhou S."/>
            <person name="Seidl M.F."/>
            <person name="Cottam E."/>
            <person name="Edel D."/>
            <person name="Hahn M."/>
            <person name="Schwartz D.C."/>
            <person name="Dietrich R.A."/>
            <person name="Widdison S."/>
            <person name="Scalliet G."/>
        </authorList>
    </citation>
    <scope>NUCLEOTIDE SEQUENCE [LARGE SCALE GENOMIC DNA]</scope>
    <source>
        <strain evidence="2 3">B05.10</strain>
    </source>
</reference>
<feature type="compositionally biased region" description="Low complexity" evidence="1">
    <location>
        <begin position="7"/>
        <end position="17"/>
    </location>
</feature>
<evidence type="ECO:0000313" key="2">
    <source>
        <dbReference type="EMBL" id="ATZ55452.1"/>
    </source>
</evidence>
<name>A0A384JY59_BOTFB</name>
<dbReference type="RefSeq" id="XP_024551987.1">
    <property type="nucleotide sequence ID" value="XM_024696181.1"/>
</dbReference>
<proteinExistence type="predicted"/>
<protein>
    <submittedName>
        <fullName evidence="2">Uncharacterized protein</fullName>
    </submittedName>
</protein>
<dbReference type="AlphaFoldDB" id="A0A384JY59"/>
<dbReference type="KEGG" id="bfu:BCIN_12g00470"/>
<gene>
    <name evidence="2" type="ORF">BCIN_12g00470</name>
</gene>
<dbReference type="VEuPathDB" id="FungiDB:Bcin12g00470"/>
<accession>A0A384JY59</accession>